<dbReference type="RefSeq" id="WP_269038920.1">
    <property type="nucleotide sequence ID" value="NZ_CP114040.1"/>
</dbReference>
<dbReference type="EMBL" id="CP114040">
    <property type="protein sequence ID" value="WAS96558.1"/>
    <property type="molecule type" value="Genomic_DNA"/>
</dbReference>
<name>A0ABY7HBS4_9BACT</name>
<organism evidence="1 2">
    <name type="scientific">Nannocystis punicea</name>
    <dbReference type="NCBI Taxonomy" id="2995304"/>
    <lineage>
        <taxon>Bacteria</taxon>
        <taxon>Pseudomonadati</taxon>
        <taxon>Myxococcota</taxon>
        <taxon>Polyangia</taxon>
        <taxon>Nannocystales</taxon>
        <taxon>Nannocystaceae</taxon>
        <taxon>Nannocystis</taxon>
    </lineage>
</organism>
<proteinExistence type="predicted"/>
<sequence>MSEPRGVRALRAVRAWTADRFERARARVGEGSAHALAAGGVRAAATALELATGPLGGTLVAAGAEAAVLAIATDAVRRALADAATEADLRAVLAVVIAELAREELCEAHVADGWRAACGLDAPARGGQALVVGLRRAAVAVVGSRVATAALRRAGLKKLMWVGSAVAVARLPAEVRRACELVRRAEQRARVAVAGGEAGLA</sequence>
<reference evidence="1" key="1">
    <citation type="submission" date="2022-11" db="EMBL/GenBank/DDBJ databases">
        <title>Minimal conservation of predation-associated metabolite biosynthetic gene clusters underscores biosynthetic potential of Myxococcota including descriptions for ten novel species: Archangium lansinium sp. nov., Myxococcus landrumus sp. nov., Nannocystis bai.</title>
        <authorList>
            <person name="Ahearne A."/>
            <person name="Stevens C."/>
            <person name="Dowd S."/>
        </authorList>
    </citation>
    <scope>NUCLEOTIDE SEQUENCE</scope>
    <source>
        <strain evidence="1">Fl3</strain>
    </source>
</reference>
<keyword evidence="2" id="KW-1185">Reference proteome</keyword>
<evidence type="ECO:0008006" key="3">
    <source>
        <dbReference type="Google" id="ProtNLM"/>
    </source>
</evidence>
<dbReference type="Proteomes" id="UP001164459">
    <property type="component" value="Chromosome"/>
</dbReference>
<gene>
    <name evidence="1" type="ORF">O0S08_10405</name>
</gene>
<accession>A0ABY7HBS4</accession>
<protein>
    <recommendedName>
        <fullName evidence="3">EcsC protein family protein</fullName>
    </recommendedName>
</protein>
<evidence type="ECO:0000313" key="2">
    <source>
        <dbReference type="Proteomes" id="UP001164459"/>
    </source>
</evidence>
<evidence type="ECO:0000313" key="1">
    <source>
        <dbReference type="EMBL" id="WAS96558.1"/>
    </source>
</evidence>